<reference evidence="2 4" key="2">
    <citation type="submission" date="2020-08" db="EMBL/GenBank/DDBJ databases">
        <title>Genomic Encyclopedia of Type Strains, Phase IV (KMG-IV): sequencing the most valuable type-strain genomes for metagenomic binning, comparative biology and taxonomic classification.</title>
        <authorList>
            <person name="Goeker M."/>
        </authorList>
    </citation>
    <scope>NUCLEOTIDE SEQUENCE [LARGE SCALE GENOMIC DNA]</scope>
    <source>
        <strain evidence="2 4">DSM 103679</strain>
    </source>
</reference>
<dbReference type="Gene3D" id="2.30.30.40">
    <property type="entry name" value="SH3 Domains"/>
    <property type="match status" value="1"/>
</dbReference>
<feature type="signal peptide" evidence="1">
    <location>
        <begin position="1"/>
        <end position="19"/>
    </location>
</feature>
<organism evidence="2 4">
    <name type="scientific">Treponema rectale</name>
    <dbReference type="NCBI Taxonomy" id="744512"/>
    <lineage>
        <taxon>Bacteria</taxon>
        <taxon>Pseudomonadati</taxon>
        <taxon>Spirochaetota</taxon>
        <taxon>Spirochaetia</taxon>
        <taxon>Spirochaetales</taxon>
        <taxon>Treponemataceae</taxon>
        <taxon>Treponema</taxon>
    </lineage>
</organism>
<keyword evidence="4" id="KW-1185">Reference proteome</keyword>
<accession>A0A840S9I9</accession>
<reference evidence="3 5" key="1">
    <citation type="submission" date="2018-08" db="EMBL/GenBank/DDBJ databases">
        <title>The first complete genome of Treponema rectale (CHPAT), a commensal spirochete of the bovine rectum.</title>
        <authorList>
            <person name="Staton G.J."/>
            <person name="Clegg S.R."/>
            <person name="Carter S.D."/>
            <person name="Radford A.D."/>
            <person name="Darby A."/>
            <person name="Hall N."/>
            <person name="Birtles R.J."/>
            <person name="Evans N.J."/>
        </authorList>
    </citation>
    <scope>NUCLEOTIDE SEQUENCE [LARGE SCALE GENOMIC DNA]</scope>
    <source>
        <strain evidence="3 5">CHPA</strain>
    </source>
</reference>
<sequence>MKKKLLLLFLSFVLSSIYASEKYENNKYFCTTDRLKLRENPGLDSNVLTILEEKTAVEFLQEGDLQVISDVLPDMESVEYRDNWVKIKIIPSVNEKSMVGWVYGAYLTPLNTCEIFSDEKVKCLYCDFFKVTDRTAGETNVTYYFLENEKIIYKTLSLFTSMYDGPNWAWNLHIFPRVEKNRKYLYVSSELNSSDTVHLKSVVRYDITDYKEFSREVNNDKYIKSKTKEYINDYVSYNSEKRFHLKQEMPLYKNHSFDSEIILSVTPEEKTIFPDMENLYFEDTKSGFWIAAENQSGQSGWLWFDCSN</sequence>
<name>A0A840S9I9_9SPIR</name>
<dbReference type="Proteomes" id="UP000578697">
    <property type="component" value="Unassembled WGS sequence"/>
</dbReference>
<dbReference type="EMBL" id="JACHFR010000002">
    <property type="protein sequence ID" value="MBB5219359.1"/>
    <property type="molecule type" value="Genomic_DNA"/>
</dbReference>
<dbReference type="Proteomes" id="UP000593591">
    <property type="component" value="Chromosome"/>
</dbReference>
<dbReference type="AlphaFoldDB" id="A0A840S9I9"/>
<dbReference type="RefSeq" id="WP_184652769.1">
    <property type="nucleotide sequence ID" value="NZ_JACHFR010000002.1"/>
</dbReference>
<keyword evidence="1" id="KW-0732">Signal</keyword>
<evidence type="ECO:0000313" key="2">
    <source>
        <dbReference type="EMBL" id="MBB5219359.1"/>
    </source>
</evidence>
<evidence type="ECO:0000313" key="3">
    <source>
        <dbReference type="EMBL" id="QOS40757.1"/>
    </source>
</evidence>
<evidence type="ECO:0000256" key="1">
    <source>
        <dbReference type="SAM" id="SignalP"/>
    </source>
</evidence>
<dbReference type="EMBL" id="CP031517">
    <property type="protein sequence ID" value="QOS40757.1"/>
    <property type="molecule type" value="Genomic_DNA"/>
</dbReference>
<protein>
    <submittedName>
        <fullName evidence="3">SH3 domain-containing protein</fullName>
    </submittedName>
</protein>
<feature type="chain" id="PRO_5033940625" evidence="1">
    <location>
        <begin position="20"/>
        <end position="308"/>
    </location>
</feature>
<evidence type="ECO:0000313" key="4">
    <source>
        <dbReference type="Proteomes" id="UP000578697"/>
    </source>
</evidence>
<gene>
    <name evidence="3" type="ORF">DYE49_09975</name>
    <name evidence="2" type="ORF">HNP77_001728</name>
</gene>
<evidence type="ECO:0000313" key="5">
    <source>
        <dbReference type="Proteomes" id="UP000593591"/>
    </source>
</evidence>
<proteinExistence type="predicted"/>
<dbReference type="KEGG" id="trc:DYE49_09975"/>